<dbReference type="SMART" id="SM00034">
    <property type="entry name" value="CLECT"/>
    <property type="match status" value="1"/>
</dbReference>
<dbReference type="Pfam" id="PF00051">
    <property type="entry name" value="Kringle"/>
    <property type="match status" value="1"/>
</dbReference>
<feature type="domain" description="CUB" evidence="6">
    <location>
        <begin position="227"/>
        <end position="342"/>
    </location>
</feature>
<dbReference type="InterPro" id="IPR003582">
    <property type="entry name" value="ShKT_dom"/>
</dbReference>
<dbReference type="Gene3D" id="2.10.70.10">
    <property type="entry name" value="Complement Module, domain 1"/>
    <property type="match status" value="1"/>
</dbReference>
<dbReference type="InterPro" id="IPR038178">
    <property type="entry name" value="Kringle_sf"/>
</dbReference>
<evidence type="ECO:0000256" key="5">
    <source>
        <dbReference type="PROSITE-ProRule" id="PRU00302"/>
    </source>
</evidence>
<keyword evidence="2" id="KW-0732">Signal</keyword>
<reference evidence="10 11" key="1">
    <citation type="submission" date="2022-12" db="EMBL/GenBank/DDBJ databases">
        <title>Chromosome-level genome of Tegillarca granosa.</title>
        <authorList>
            <person name="Kim J."/>
        </authorList>
    </citation>
    <scope>NUCLEOTIDE SEQUENCE [LARGE SCALE GENOMIC DNA]</scope>
    <source>
        <strain evidence="10">Teg-2019</strain>
        <tissue evidence="10">Adductor muscle</tissue>
    </source>
</reference>
<dbReference type="InterPro" id="IPR013806">
    <property type="entry name" value="Kringle-like"/>
</dbReference>
<dbReference type="PROSITE" id="PS01180">
    <property type="entry name" value="CUB"/>
    <property type="match status" value="1"/>
</dbReference>
<dbReference type="SMART" id="SM00032">
    <property type="entry name" value="CCP"/>
    <property type="match status" value="2"/>
</dbReference>
<dbReference type="InterPro" id="IPR016187">
    <property type="entry name" value="CTDL_fold"/>
</dbReference>
<feature type="domain" description="C-type lectin" evidence="7">
    <location>
        <begin position="529"/>
        <end position="620"/>
    </location>
</feature>
<evidence type="ECO:0000259" key="7">
    <source>
        <dbReference type="PROSITE" id="PS50041"/>
    </source>
</evidence>
<dbReference type="InterPro" id="IPR035976">
    <property type="entry name" value="Sushi/SCR/CCP_sf"/>
</dbReference>
<dbReference type="Pfam" id="PF00084">
    <property type="entry name" value="Sushi"/>
    <property type="match status" value="1"/>
</dbReference>
<dbReference type="CDD" id="cd00033">
    <property type="entry name" value="CCP"/>
    <property type="match status" value="1"/>
</dbReference>
<name>A0ABQ9EKU3_TEGGR</name>
<dbReference type="PRINTS" id="PR00018">
    <property type="entry name" value="KRINGLE"/>
</dbReference>
<keyword evidence="3 4" id="KW-1015">Disulfide bond</keyword>
<dbReference type="SUPFAM" id="SSF56436">
    <property type="entry name" value="C-type lectin-like"/>
    <property type="match status" value="1"/>
</dbReference>
<dbReference type="InterPro" id="IPR031569">
    <property type="entry name" value="ApeC"/>
</dbReference>
<evidence type="ECO:0000259" key="6">
    <source>
        <dbReference type="PROSITE" id="PS01180"/>
    </source>
</evidence>
<dbReference type="SUPFAM" id="SSF57535">
    <property type="entry name" value="Complement control module/SCR domain"/>
    <property type="match status" value="1"/>
</dbReference>
<proteinExistence type="predicted"/>
<feature type="disulfide bond" evidence="4">
    <location>
        <begin position="369"/>
        <end position="408"/>
    </location>
</feature>
<organism evidence="10 11">
    <name type="scientific">Tegillarca granosa</name>
    <name type="common">Malaysian cockle</name>
    <name type="synonym">Anadara granosa</name>
    <dbReference type="NCBI Taxonomy" id="220873"/>
    <lineage>
        <taxon>Eukaryota</taxon>
        <taxon>Metazoa</taxon>
        <taxon>Spiralia</taxon>
        <taxon>Lophotrochozoa</taxon>
        <taxon>Mollusca</taxon>
        <taxon>Bivalvia</taxon>
        <taxon>Autobranchia</taxon>
        <taxon>Pteriomorphia</taxon>
        <taxon>Arcoida</taxon>
        <taxon>Arcoidea</taxon>
        <taxon>Arcidae</taxon>
        <taxon>Tegillarca</taxon>
    </lineage>
</organism>
<dbReference type="PROSITE" id="PS00021">
    <property type="entry name" value="KRINGLE_1"/>
    <property type="match status" value="1"/>
</dbReference>
<keyword evidence="1 4" id="KW-0420">Kringle</keyword>
<sequence>MALKQGPMKDRVCLYTPSEYANGFSSWPDEDFALFSPMGGCPSGLQEGVVGHKANKYFTSESYHLATEFEENVFSSKICKHKKSEGHKKETLVKPVTMWEPGHYCILKKRSKVSRRYSNFENINRFKEGSIKSDKSDGLVLEFCCRQDGSTLDHMILPNREPIVLMKKDRKSCQAIKDMESKEEWYLVRAESEKPFTFTGETPFTRKAGEASLYFYFCYYWPINYDCGDIITLTSENPTVQIQSPNYPQSYNDKQVCAWTILSPPDTQMILNFDYFDVEAGDDDTCIDALEVRFSMPGQPGINYCGENFNFTTVSEENYLGLIFTTDTAGQRQGFSASIKLLTKPELCYTGKGEDYRGTVNVTRRFEPCLPWSQVQDCPHHMFHLKDLDDGLLHNYCRNPGDGTRPWCYTHADECLRNYCDVCNIESCYDVFDDCPGQASKNPNYCTEDEEARRGCAKYCGYCNSVSPPAVSNVQCGAPDDVLDSTPMEALKQVYNVGDEVTYKCNTGTEKEIRRYDGGTSCPSGWIPYQDKCYKWFDVLQDKSGAHEFCKQYDAHLATAKDADEHAFLVEARRYARNVWLGLEYNKKLKGHYWEDDDSLVTWGNWKTEVKICTDARSDCDEIISSEPGACLDFQYFAKQVCPESCGLCINGKGNTCKKDKEQSHVIELTGMKEIRVGQIFEYTCEDGYIMKDGNLRQACLKNGQLTGEPPTCVDKIVDRNNIVEIRERRLDVKSNIAVTALNDEMRIHKNGQIVAWEFYSLYSGEVTFQIWRPDRHKSKDYFKSFIDLFKLFSCNCFVTACNGDYRNIGSRMAAWLQTTSSRGAQNSHLIPALRHAFLLVGQNTISDTEDDRKSKRTVDKKDQISVLQGDLIGIYVATDTMSGMTYDKCVTDYADGDSGNQLQCDSEVLSAQDWVVGQNYNFKSAKEDCKVFSVTAYVN</sequence>
<dbReference type="Gene3D" id="3.10.100.10">
    <property type="entry name" value="Mannose-Binding Protein A, subunit A"/>
    <property type="match status" value="1"/>
</dbReference>
<dbReference type="Pfam" id="PF00431">
    <property type="entry name" value="CUB"/>
    <property type="match status" value="1"/>
</dbReference>
<dbReference type="SUPFAM" id="SSF49854">
    <property type="entry name" value="Spermadhesin, CUB domain"/>
    <property type="match status" value="1"/>
</dbReference>
<accession>A0ABQ9EKU3</accession>
<dbReference type="SMART" id="SM00130">
    <property type="entry name" value="KR"/>
    <property type="match status" value="1"/>
</dbReference>
<evidence type="ECO:0000256" key="2">
    <source>
        <dbReference type="ARBA" id="ARBA00022729"/>
    </source>
</evidence>
<keyword evidence="11" id="KW-1185">Reference proteome</keyword>
<dbReference type="Pfam" id="PF16977">
    <property type="entry name" value="ApeC"/>
    <property type="match status" value="1"/>
</dbReference>
<dbReference type="InterPro" id="IPR016186">
    <property type="entry name" value="C-type_lectin-like/link_sf"/>
</dbReference>
<evidence type="ECO:0000256" key="1">
    <source>
        <dbReference type="ARBA" id="ARBA00022572"/>
    </source>
</evidence>
<dbReference type="SUPFAM" id="SSF57440">
    <property type="entry name" value="Kringle-like"/>
    <property type="match status" value="1"/>
</dbReference>
<feature type="disulfide bond" evidence="4">
    <location>
        <begin position="397"/>
        <end position="420"/>
    </location>
</feature>
<feature type="disulfide bond" evidence="5">
    <location>
        <begin position="657"/>
        <end position="700"/>
    </location>
</feature>
<dbReference type="Pfam" id="PF00059">
    <property type="entry name" value="Lectin_C"/>
    <property type="match status" value="1"/>
</dbReference>
<dbReference type="PROSITE" id="PS50070">
    <property type="entry name" value="KRINGLE_2"/>
    <property type="match status" value="1"/>
</dbReference>
<dbReference type="Gene3D" id="2.60.120.290">
    <property type="entry name" value="Spermadhesin, CUB domain"/>
    <property type="match status" value="1"/>
</dbReference>
<dbReference type="InterPro" id="IPR000001">
    <property type="entry name" value="Kringle"/>
</dbReference>
<gene>
    <name evidence="10" type="ORF">KUTeg_016419</name>
</gene>
<protein>
    <submittedName>
        <fullName evidence="10">Uncharacterized protein</fullName>
    </submittedName>
</protein>
<evidence type="ECO:0000313" key="11">
    <source>
        <dbReference type="Proteomes" id="UP001217089"/>
    </source>
</evidence>
<evidence type="ECO:0000313" key="10">
    <source>
        <dbReference type="EMBL" id="KAJ8305874.1"/>
    </source>
</evidence>
<evidence type="ECO:0000259" key="9">
    <source>
        <dbReference type="PROSITE" id="PS50923"/>
    </source>
</evidence>
<dbReference type="InterPro" id="IPR001304">
    <property type="entry name" value="C-type_lectin-like"/>
</dbReference>
<feature type="domain" description="Sushi" evidence="9">
    <location>
        <begin position="655"/>
        <end position="715"/>
    </location>
</feature>
<dbReference type="InterPro" id="IPR000436">
    <property type="entry name" value="Sushi_SCR_CCP_dom"/>
</dbReference>
<dbReference type="SMART" id="SM00254">
    <property type="entry name" value="ShKT"/>
    <property type="match status" value="2"/>
</dbReference>
<evidence type="ECO:0000256" key="3">
    <source>
        <dbReference type="ARBA" id="ARBA00023157"/>
    </source>
</evidence>
<dbReference type="CDD" id="cd00108">
    <property type="entry name" value="KR"/>
    <property type="match status" value="1"/>
</dbReference>
<feature type="domain" description="Kringle" evidence="8">
    <location>
        <begin position="347"/>
        <end position="428"/>
    </location>
</feature>
<keyword evidence="5" id="KW-0768">Sushi</keyword>
<dbReference type="PROSITE" id="PS50923">
    <property type="entry name" value="SUSHI"/>
    <property type="match status" value="1"/>
</dbReference>
<dbReference type="Proteomes" id="UP001217089">
    <property type="component" value="Unassembled WGS sequence"/>
</dbReference>
<dbReference type="PANTHER" id="PTHR19324">
    <property type="entry name" value="PERFORIN-LIKE PROTEIN 1"/>
    <property type="match status" value="1"/>
</dbReference>
<dbReference type="PANTHER" id="PTHR19324:SF33">
    <property type="entry name" value="MUCIN-5AC"/>
    <property type="match status" value="1"/>
</dbReference>
<dbReference type="InterPro" id="IPR035914">
    <property type="entry name" value="Sperma_CUB_dom_sf"/>
</dbReference>
<dbReference type="InterPro" id="IPR018056">
    <property type="entry name" value="Kringle_CS"/>
</dbReference>
<comment type="caution">
    <text evidence="4">Lacks conserved residue(s) required for the propagation of feature annotation.</text>
</comment>
<dbReference type="CDD" id="cd00037">
    <property type="entry name" value="CLECT"/>
    <property type="match status" value="1"/>
</dbReference>
<dbReference type="Gene3D" id="2.40.20.10">
    <property type="entry name" value="Plasminogen Kringle 4"/>
    <property type="match status" value="1"/>
</dbReference>
<dbReference type="PROSITE" id="PS50041">
    <property type="entry name" value="C_TYPE_LECTIN_2"/>
    <property type="match status" value="1"/>
</dbReference>
<dbReference type="InterPro" id="IPR000859">
    <property type="entry name" value="CUB_dom"/>
</dbReference>
<dbReference type="EMBL" id="JARBDR010000813">
    <property type="protein sequence ID" value="KAJ8305874.1"/>
    <property type="molecule type" value="Genomic_DNA"/>
</dbReference>
<evidence type="ECO:0000259" key="8">
    <source>
        <dbReference type="PROSITE" id="PS50070"/>
    </source>
</evidence>
<comment type="caution">
    <text evidence="10">The sequence shown here is derived from an EMBL/GenBank/DDBJ whole genome shotgun (WGS) entry which is preliminary data.</text>
</comment>
<dbReference type="CDD" id="cd00041">
    <property type="entry name" value="CUB"/>
    <property type="match status" value="1"/>
</dbReference>
<dbReference type="SMART" id="SM00042">
    <property type="entry name" value="CUB"/>
    <property type="match status" value="1"/>
</dbReference>
<evidence type="ECO:0000256" key="4">
    <source>
        <dbReference type="PROSITE-ProRule" id="PRU00121"/>
    </source>
</evidence>